<feature type="domain" description="Rv3660c-like CheY-like N-terminal" evidence="1">
    <location>
        <begin position="10"/>
        <end position="112"/>
    </location>
</feature>
<dbReference type="SUPFAM" id="SSF52540">
    <property type="entry name" value="P-loop containing nucleoside triphosphate hydrolases"/>
    <property type="match status" value="1"/>
</dbReference>
<dbReference type="Gene3D" id="3.40.50.300">
    <property type="entry name" value="P-loop containing nucleotide triphosphate hydrolases"/>
    <property type="match status" value="1"/>
</dbReference>
<dbReference type="Proteomes" id="UP000062973">
    <property type="component" value="Chromosome"/>
</dbReference>
<dbReference type="HOGENOM" id="CLU_042654_2_1_11"/>
<dbReference type="GO" id="GO:0009898">
    <property type="term" value="C:cytoplasmic side of plasma membrane"/>
    <property type="evidence" value="ECO:0007669"/>
    <property type="project" value="TreeGrafter"/>
</dbReference>
<sequence length="357" mass="37404">MEHARPLVIAHDEVMLDEILRVAAAVGCETQRAPDLLAARPRWPDAPLVLVDEQAVDGEVELPRRPGILLITKGAPDSRTWRRAFRAGVEGVVSLPEDESALASALADVVDGPGLSGGRIIGVLGGRGGAGASVLAAATALVACRTDPGGLLVDCDPLSGGIDALLGAENTEGLRWPELRPGAGRLSMPALLESLPEFRYRGLRLPFLSCHRNGDGPTGQGVAAVVEAGRRAGRTVVCDLPRHLDGPGLAVIARADLVIVVIPAEMRACLAARRVVKQLGDPSGRVRLVVRGPAPGDLEPSVAAGAIGLPLLTSMAVERQLDREIERGNFLPRPRGALMETARLIVERSQSTQVLAA</sequence>
<keyword evidence="3" id="KW-1185">Reference proteome</keyword>
<dbReference type="STRING" id="1068978.AMETH_6608"/>
<evidence type="ECO:0000313" key="3">
    <source>
        <dbReference type="Proteomes" id="UP000062973"/>
    </source>
</evidence>
<dbReference type="InterPro" id="IPR059050">
    <property type="entry name" value="Rv3660c_N"/>
</dbReference>
<evidence type="ECO:0000313" key="2">
    <source>
        <dbReference type="EMBL" id="AIJ26700.1"/>
    </source>
</evidence>
<dbReference type="InterPro" id="IPR022521">
    <property type="entry name" value="Rv3660c"/>
</dbReference>
<accession>A0A076N786</accession>
<dbReference type="GO" id="GO:0051782">
    <property type="term" value="P:negative regulation of cell division"/>
    <property type="evidence" value="ECO:0007669"/>
    <property type="project" value="TreeGrafter"/>
</dbReference>
<dbReference type="AlphaFoldDB" id="A0A076N786"/>
<organism evidence="2 3">
    <name type="scientific">Amycolatopsis methanolica 239</name>
    <dbReference type="NCBI Taxonomy" id="1068978"/>
    <lineage>
        <taxon>Bacteria</taxon>
        <taxon>Bacillati</taxon>
        <taxon>Actinomycetota</taxon>
        <taxon>Actinomycetes</taxon>
        <taxon>Pseudonocardiales</taxon>
        <taxon>Pseudonocardiaceae</taxon>
        <taxon>Amycolatopsis</taxon>
        <taxon>Amycolatopsis methanolica group</taxon>
    </lineage>
</organism>
<dbReference type="PATRIC" id="fig|1068978.7.peg.7100"/>
<dbReference type="PANTHER" id="PTHR43384:SF11">
    <property type="entry name" value="SEPTUM SITE DETERMINING PROTEIN"/>
    <property type="match status" value="1"/>
</dbReference>
<name>A0A076N786_AMYME</name>
<proteinExistence type="predicted"/>
<dbReference type="Pfam" id="PF26563">
    <property type="entry name" value="Rv3660c_N"/>
    <property type="match status" value="1"/>
</dbReference>
<dbReference type="GO" id="GO:0005829">
    <property type="term" value="C:cytosol"/>
    <property type="evidence" value="ECO:0007669"/>
    <property type="project" value="TreeGrafter"/>
</dbReference>
<dbReference type="RefSeq" id="WP_017985471.1">
    <property type="nucleotide sequence ID" value="NZ_AQUL01000001.1"/>
</dbReference>
<dbReference type="PANTHER" id="PTHR43384">
    <property type="entry name" value="SEPTUM SITE-DETERMINING PROTEIN MIND HOMOLOG, CHLOROPLASTIC-RELATED"/>
    <property type="match status" value="1"/>
</dbReference>
<dbReference type="OrthoDB" id="3252838at2"/>
<reference evidence="2 3" key="1">
    <citation type="submission" date="2014-07" db="EMBL/GenBank/DDBJ databases">
        <title>Whole Genome Sequence of the Amycolatopsis methanolica 239.</title>
        <authorList>
            <person name="Tang B."/>
        </authorList>
    </citation>
    <scope>NUCLEOTIDE SEQUENCE [LARGE SCALE GENOMIC DNA]</scope>
    <source>
        <strain evidence="2 3">239</strain>
    </source>
</reference>
<dbReference type="EMBL" id="CP009110">
    <property type="protein sequence ID" value="AIJ26700.1"/>
    <property type="molecule type" value="Genomic_DNA"/>
</dbReference>
<dbReference type="InterPro" id="IPR050625">
    <property type="entry name" value="ParA/MinD_ATPase"/>
</dbReference>
<dbReference type="InterPro" id="IPR027417">
    <property type="entry name" value="P-loop_NTPase"/>
</dbReference>
<dbReference type="GO" id="GO:0005524">
    <property type="term" value="F:ATP binding"/>
    <property type="evidence" value="ECO:0007669"/>
    <property type="project" value="TreeGrafter"/>
</dbReference>
<evidence type="ECO:0000259" key="1">
    <source>
        <dbReference type="Pfam" id="PF26563"/>
    </source>
</evidence>
<dbReference type="GO" id="GO:0016887">
    <property type="term" value="F:ATP hydrolysis activity"/>
    <property type="evidence" value="ECO:0007669"/>
    <property type="project" value="TreeGrafter"/>
</dbReference>
<dbReference type="NCBIfam" id="TIGR03815">
    <property type="entry name" value="CpaE_hom_Actino"/>
    <property type="match status" value="1"/>
</dbReference>
<dbReference type="KEGG" id="amq:AMETH_6608"/>
<dbReference type="eggNOG" id="COG0455">
    <property type="taxonomic scope" value="Bacteria"/>
</dbReference>
<gene>
    <name evidence="2" type="ORF">AMETH_6608</name>
</gene>
<protein>
    <recommendedName>
        <fullName evidence="1">Rv3660c-like CheY-like N-terminal domain-containing protein</fullName>
    </recommendedName>
</protein>